<feature type="region of interest" description="Disordered" evidence="3">
    <location>
        <begin position="767"/>
        <end position="792"/>
    </location>
</feature>
<dbReference type="InterPro" id="IPR051510">
    <property type="entry name" value="SKI8"/>
</dbReference>
<dbReference type="SMART" id="SM00320">
    <property type="entry name" value="WD40"/>
    <property type="match status" value="2"/>
</dbReference>
<keyword evidence="2" id="KW-0677">Repeat</keyword>
<dbReference type="PANTHER" id="PTHR44090">
    <property type="entry name" value="WD REPEAT-CONTAINING PROTEIN 61"/>
    <property type="match status" value="1"/>
</dbReference>
<evidence type="ECO:0000256" key="1">
    <source>
        <dbReference type="ARBA" id="ARBA00022574"/>
    </source>
</evidence>
<proteinExistence type="predicted"/>
<feature type="compositionally biased region" description="Acidic residues" evidence="3">
    <location>
        <begin position="572"/>
        <end position="586"/>
    </location>
</feature>
<keyword evidence="5" id="KW-1185">Reference proteome</keyword>
<dbReference type="Gene3D" id="2.130.10.10">
    <property type="entry name" value="YVTN repeat-like/Quinoprotein amine dehydrogenase"/>
    <property type="match status" value="1"/>
</dbReference>
<protein>
    <submittedName>
        <fullName evidence="4">WD_REPEATS_REGION domain-containing protein</fullName>
    </submittedName>
</protein>
<name>A0ABP0H962_9DINO</name>
<dbReference type="SUPFAM" id="SSF50978">
    <property type="entry name" value="WD40 repeat-like"/>
    <property type="match status" value="1"/>
</dbReference>
<dbReference type="Proteomes" id="UP001642464">
    <property type="component" value="Unassembled WGS sequence"/>
</dbReference>
<feature type="region of interest" description="Disordered" evidence="3">
    <location>
        <begin position="637"/>
        <end position="683"/>
    </location>
</feature>
<dbReference type="PANTHER" id="PTHR44090:SF1">
    <property type="entry name" value="SUPERKILLER COMPLEX PROTEIN 8"/>
    <property type="match status" value="1"/>
</dbReference>
<feature type="compositionally biased region" description="Basic and acidic residues" evidence="3">
    <location>
        <begin position="769"/>
        <end position="792"/>
    </location>
</feature>
<accession>A0ABP0H962</accession>
<reference evidence="4 5" key="1">
    <citation type="submission" date="2024-02" db="EMBL/GenBank/DDBJ databases">
        <authorList>
            <person name="Chen Y."/>
            <person name="Shah S."/>
            <person name="Dougan E. K."/>
            <person name="Thang M."/>
            <person name="Chan C."/>
        </authorList>
    </citation>
    <scope>NUCLEOTIDE SEQUENCE [LARGE SCALE GENOMIC DNA]</scope>
</reference>
<feature type="region of interest" description="Disordered" evidence="3">
    <location>
        <begin position="567"/>
        <end position="594"/>
    </location>
</feature>
<gene>
    <name evidence="4" type="ORF">SCF082_LOCUS677</name>
</gene>
<organism evidence="4 5">
    <name type="scientific">Durusdinium trenchii</name>
    <dbReference type="NCBI Taxonomy" id="1381693"/>
    <lineage>
        <taxon>Eukaryota</taxon>
        <taxon>Sar</taxon>
        <taxon>Alveolata</taxon>
        <taxon>Dinophyceae</taxon>
        <taxon>Suessiales</taxon>
        <taxon>Symbiodiniaceae</taxon>
        <taxon>Durusdinium</taxon>
    </lineage>
</organism>
<keyword evidence="1" id="KW-0853">WD repeat</keyword>
<evidence type="ECO:0000313" key="5">
    <source>
        <dbReference type="Proteomes" id="UP001642464"/>
    </source>
</evidence>
<dbReference type="InterPro" id="IPR001680">
    <property type="entry name" value="WD40_rpt"/>
</dbReference>
<dbReference type="InterPro" id="IPR015943">
    <property type="entry name" value="WD40/YVTN_repeat-like_dom_sf"/>
</dbReference>
<sequence length="792" mass="85333">MVFSWEKVNPDGAVDPLPLPFSIIDEVIEDVLEAVGEQVDAIEKRKRCAEYEFSLQEAGPSSFVQVPGRIACAYVEPRGTARMAVGTSQGEALLVDTRKGEVVAHAHPFPESEPVTCVSLCSESAYQEIFAGPGIDAPTLPSPPLKLFAAGVNTPKILVYDIQKEAYGILLKPACAIQLPKPEETEETEVDRPVIEQLHTRGVYGGVHVVALLPDRTVRVFLCPLGEPDLEDEANVVLDTPIAEGDEDDEEAEHEAGGPEEEFAQAPQVNTAMFSLSLTQLAPMRHLPMPELDTITLMVFSPRPRDGAYGVGVSAGQVPTLCFSSSVESNAVLAHFIPPPTPLAAPAGLELDELLMKEIPKHGVLPDPEFTKKLQPRRRWSMPAKTSATAVSPNGGIFAIGGCQGSLALVNTATGPSLRTMLPGHYGAINALNFHRDRILVSVGADCYVHQYCMQTDTLLARHLSSPPPEPAVVLGATACQTMPLAVTLDSEGSLRLWDLKRGCKIARMSCEGPIDDPKQKADTEEDPEATVKPVIKLEQDETPKLLLSTATAFCAICMSMGANEEHVEVEGGAEDEGAEAPEADAEGAHSPAEAQDRSWLVFFDQVQVLKKLFPSLPKGDVAKSFEALSKEELAKLQPQGVPSTMEKATLLSKKKPPEDPAARARSPPSKPTKTRLMSRSRSKLDTSNIMIMKLTAENLRKFAAAQAAQQEAAGGAKKVASSFGSAGFARSATLNTADRQKAEEAILPHGVPKNWQVSVRKHLKKALTGKDTRQSRIQKRIDQLKKEVGGE</sequence>
<evidence type="ECO:0000256" key="2">
    <source>
        <dbReference type="ARBA" id="ARBA00022737"/>
    </source>
</evidence>
<evidence type="ECO:0000313" key="4">
    <source>
        <dbReference type="EMBL" id="CAK8986741.1"/>
    </source>
</evidence>
<feature type="compositionally biased region" description="Basic residues" evidence="3">
    <location>
        <begin position="673"/>
        <end position="682"/>
    </location>
</feature>
<dbReference type="EMBL" id="CAXAMM010000270">
    <property type="protein sequence ID" value="CAK8986741.1"/>
    <property type="molecule type" value="Genomic_DNA"/>
</dbReference>
<comment type="caution">
    <text evidence="4">The sequence shown here is derived from an EMBL/GenBank/DDBJ whole genome shotgun (WGS) entry which is preliminary data.</text>
</comment>
<evidence type="ECO:0000256" key="3">
    <source>
        <dbReference type="SAM" id="MobiDB-lite"/>
    </source>
</evidence>
<dbReference type="InterPro" id="IPR036322">
    <property type="entry name" value="WD40_repeat_dom_sf"/>
</dbReference>